<reference evidence="2 3" key="1">
    <citation type="submission" date="2019-08" db="EMBL/GenBank/DDBJ databases">
        <title>Whole genome of Aphis craccivora.</title>
        <authorList>
            <person name="Voronova N.V."/>
            <person name="Shulinski R.S."/>
            <person name="Bandarenka Y.V."/>
            <person name="Zhorov D.G."/>
            <person name="Warner D."/>
        </authorList>
    </citation>
    <scope>NUCLEOTIDE SEQUENCE [LARGE SCALE GENOMIC DNA]</scope>
    <source>
        <strain evidence="2">180601</strain>
        <tissue evidence="2">Whole Body</tissue>
    </source>
</reference>
<feature type="transmembrane region" description="Helical" evidence="1">
    <location>
        <begin position="45"/>
        <end position="66"/>
    </location>
</feature>
<organism evidence="2 3">
    <name type="scientific">Aphis craccivora</name>
    <name type="common">Cowpea aphid</name>
    <dbReference type="NCBI Taxonomy" id="307492"/>
    <lineage>
        <taxon>Eukaryota</taxon>
        <taxon>Metazoa</taxon>
        <taxon>Ecdysozoa</taxon>
        <taxon>Arthropoda</taxon>
        <taxon>Hexapoda</taxon>
        <taxon>Insecta</taxon>
        <taxon>Pterygota</taxon>
        <taxon>Neoptera</taxon>
        <taxon>Paraneoptera</taxon>
        <taxon>Hemiptera</taxon>
        <taxon>Sternorrhyncha</taxon>
        <taxon>Aphidomorpha</taxon>
        <taxon>Aphidoidea</taxon>
        <taxon>Aphididae</taxon>
        <taxon>Aphidini</taxon>
        <taxon>Aphis</taxon>
        <taxon>Aphis</taxon>
    </lineage>
</organism>
<keyword evidence="1" id="KW-0812">Transmembrane</keyword>
<accession>A0A6G0ZN62</accession>
<evidence type="ECO:0000313" key="3">
    <source>
        <dbReference type="Proteomes" id="UP000478052"/>
    </source>
</evidence>
<dbReference type="AlphaFoldDB" id="A0A6G0ZN62"/>
<keyword evidence="1" id="KW-1133">Transmembrane helix</keyword>
<sequence>MNNDHCKGESHRKLKTFEFERHIYVGIIGMYGNIKSSPLNFPFEIVASIMLFVNFFTESLVSLKYLSGLIFRSRMTGTPNFNVTCGGIPGKSSEFSWIFHYLITSS</sequence>
<proteinExistence type="predicted"/>
<comment type="caution">
    <text evidence="2">The sequence shown here is derived from an EMBL/GenBank/DDBJ whole genome shotgun (WGS) entry which is preliminary data.</text>
</comment>
<keyword evidence="1" id="KW-0472">Membrane</keyword>
<dbReference type="EMBL" id="VUJU01000167">
    <property type="protein sequence ID" value="KAF0772493.1"/>
    <property type="molecule type" value="Genomic_DNA"/>
</dbReference>
<protein>
    <submittedName>
        <fullName evidence="2">DUF5641 domain-containing protein</fullName>
    </submittedName>
</protein>
<dbReference type="Proteomes" id="UP000478052">
    <property type="component" value="Unassembled WGS sequence"/>
</dbReference>
<name>A0A6G0ZN62_APHCR</name>
<evidence type="ECO:0000256" key="1">
    <source>
        <dbReference type="SAM" id="Phobius"/>
    </source>
</evidence>
<keyword evidence="3" id="KW-1185">Reference proteome</keyword>
<gene>
    <name evidence="2" type="ORF">FWK35_00006023</name>
</gene>
<evidence type="ECO:0000313" key="2">
    <source>
        <dbReference type="EMBL" id="KAF0772493.1"/>
    </source>
</evidence>